<sequence length="82" mass="9265">MLPDSDVFKNELKSLKSNSSLGENKDADDNDHVEKGLVQGPRQADVYQQLDEEDEPSEVEAPIPLEDQQELESQIPNMRMPL</sequence>
<dbReference type="AlphaFoldDB" id="A0AAV1R644"/>
<dbReference type="EMBL" id="CAWUPB010000913">
    <property type="protein sequence ID" value="CAK7329267.1"/>
    <property type="molecule type" value="Genomic_DNA"/>
</dbReference>
<keyword evidence="3" id="KW-1185">Reference proteome</keyword>
<feature type="compositionally biased region" description="Basic and acidic residues" evidence="1">
    <location>
        <begin position="1"/>
        <end position="14"/>
    </location>
</feature>
<organism evidence="2 3">
    <name type="scientific">Dovyalis caffra</name>
    <dbReference type="NCBI Taxonomy" id="77055"/>
    <lineage>
        <taxon>Eukaryota</taxon>
        <taxon>Viridiplantae</taxon>
        <taxon>Streptophyta</taxon>
        <taxon>Embryophyta</taxon>
        <taxon>Tracheophyta</taxon>
        <taxon>Spermatophyta</taxon>
        <taxon>Magnoliopsida</taxon>
        <taxon>eudicotyledons</taxon>
        <taxon>Gunneridae</taxon>
        <taxon>Pentapetalae</taxon>
        <taxon>rosids</taxon>
        <taxon>fabids</taxon>
        <taxon>Malpighiales</taxon>
        <taxon>Salicaceae</taxon>
        <taxon>Flacourtieae</taxon>
        <taxon>Dovyalis</taxon>
    </lineage>
</organism>
<proteinExistence type="predicted"/>
<protein>
    <submittedName>
        <fullName evidence="2">Uncharacterized protein</fullName>
    </submittedName>
</protein>
<evidence type="ECO:0000256" key="1">
    <source>
        <dbReference type="SAM" id="MobiDB-lite"/>
    </source>
</evidence>
<accession>A0AAV1R644</accession>
<evidence type="ECO:0000313" key="2">
    <source>
        <dbReference type="EMBL" id="CAK7329267.1"/>
    </source>
</evidence>
<feature type="region of interest" description="Disordered" evidence="1">
    <location>
        <begin position="1"/>
        <end position="82"/>
    </location>
</feature>
<dbReference type="Proteomes" id="UP001314170">
    <property type="component" value="Unassembled WGS sequence"/>
</dbReference>
<feature type="compositionally biased region" description="Basic and acidic residues" evidence="1">
    <location>
        <begin position="23"/>
        <end position="35"/>
    </location>
</feature>
<evidence type="ECO:0000313" key="3">
    <source>
        <dbReference type="Proteomes" id="UP001314170"/>
    </source>
</evidence>
<comment type="caution">
    <text evidence="2">The sequence shown here is derived from an EMBL/GenBank/DDBJ whole genome shotgun (WGS) entry which is preliminary data.</text>
</comment>
<reference evidence="2 3" key="1">
    <citation type="submission" date="2024-01" db="EMBL/GenBank/DDBJ databases">
        <authorList>
            <person name="Waweru B."/>
        </authorList>
    </citation>
    <scope>NUCLEOTIDE SEQUENCE [LARGE SCALE GENOMIC DNA]</scope>
</reference>
<name>A0AAV1R644_9ROSI</name>
<gene>
    <name evidence="2" type="ORF">DCAF_LOCUS7016</name>
</gene>